<gene>
    <name evidence="3" type="ORF">UFOVP1307_46</name>
    <name evidence="1" type="ORF">UFOVP651_77</name>
    <name evidence="2" type="ORF">UFOVP902_156</name>
</gene>
<evidence type="ECO:0000313" key="2">
    <source>
        <dbReference type="EMBL" id="CAB4170971.1"/>
    </source>
</evidence>
<accession>A0A6J5PNR1</accession>
<dbReference type="EMBL" id="LR796625">
    <property type="protein sequence ID" value="CAB4155123.1"/>
    <property type="molecule type" value="Genomic_DNA"/>
</dbReference>
<proteinExistence type="predicted"/>
<dbReference type="EMBL" id="LR797270">
    <property type="protein sequence ID" value="CAB4198054.1"/>
    <property type="molecule type" value="Genomic_DNA"/>
</dbReference>
<evidence type="ECO:0000313" key="3">
    <source>
        <dbReference type="EMBL" id="CAB4198054.1"/>
    </source>
</evidence>
<evidence type="ECO:0000313" key="1">
    <source>
        <dbReference type="EMBL" id="CAB4155123.1"/>
    </source>
</evidence>
<organism evidence="2">
    <name type="scientific">uncultured Caudovirales phage</name>
    <dbReference type="NCBI Taxonomy" id="2100421"/>
    <lineage>
        <taxon>Viruses</taxon>
        <taxon>Duplodnaviria</taxon>
        <taxon>Heunggongvirae</taxon>
        <taxon>Uroviricota</taxon>
        <taxon>Caudoviricetes</taxon>
        <taxon>Peduoviridae</taxon>
        <taxon>Maltschvirus</taxon>
        <taxon>Maltschvirus maltsch</taxon>
    </lineage>
</organism>
<sequence>MKTYVYYYKSDSTNEIIGRVMATSLDEAREFIKQVKQLSIQDVDNLFEIKELPYEQSN</sequence>
<dbReference type="EMBL" id="LR796859">
    <property type="protein sequence ID" value="CAB4170971.1"/>
    <property type="molecule type" value="Genomic_DNA"/>
</dbReference>
<protein>
    <submittedName>
        <fullName evidence="2">Uncharacterized protein</fullName>
    </submittedName>
</protein>
<name>A0A6J5PNR1_9CAUD</name>
<reference evidence="2" key="1">
    <citation type="submission" date="2020-05" db="EMBL/GenBank/DDBJ databases">
        <authorList>
            <person name="Chiriac C."/>
            <person name="Salcher M."/>
            <person name="Ghai R."/>
            <person name="Kavagutti S V."/>
        </authorList>
    </citation>
    <scope>NUCLEOTIDE SEQUENCE</scope>
</reference>